<dbReference type="EMBL" id="LAZR01004686">
    <property type="protein sequence ID" value="KKN06483.1"/>
    <property type="molecule type" value="Genomic_DNA"/>
</dbReference>
<accession>A0A0F9QMB1</accession>
<sequence length="58" mass="6488">MNPIRAETKIGTIGEILVQLRLLQYDIQAAPALKGDVFKAVQVKTITKDNFTFKDLVI</sequence>
<reference evidence="1" key="1">
    <citation type="journal article" date="2015" name="Nature">
        <title>Complex archaea that bridge the gap between prokaryotes and eukaryotes.</title>
        <authorList>
            <person name="Spang A."/>
            <person name="Saw J.H."/>
            <person name="Jorgensen S.L."/>
            <person name="Zaremba-Niedzwiedzka K."/>
            <person name="Martijn J."/>
            <person name="Lind A.E."/>
            <person name="van Eijk R."/>
            <person name="Schleper C."/>
            <person name="Guy L."/>
            <person name="Ettema T.J."/>
        </authorList>
    </citation>
    <scope>NUCLEOTIDE SEQUENCE</scope>
</reference>
<proteinExistence type="predicted"/>
<gene>
    <name evidence="1" type="ORF">LCGC14_1076750</name>
</gene>
<name>A0A0F9QMB1_9ZZZZ</name>
<protein>
    <submittedName>
        <fullName evidence="1">Uncharacterized protein</fullName>
    </submittedName>
</protein>
<dbReference type="AlphaFoldDB" id="A0A0F9QMB1"/>
<evidence type="ECO:0000313" key="1">
    <source>
        <dbReference type="EMBL" id="KKN06483.1"/>
    </source>
</evidence>
<organism evidence="1">
    <name type="scientific">marine sediment metagenome</name>
    <dbReference type="NCBI Taxonomy" id="412755"/>
    <lineage>
        <taxon>unclassified sequences</taxon>
        <taxon>metagenomes</taxon>
        <taxon>ecological metagenomes</taxon>
    </lineage>
</organism>
<comment type="caution">
    <text evidence="1">The sequence shown here is derived from an EMBL/GenBank/DDBJ whole genome shotgun (WGS) entry which is preliminary data.</text>
</comment>